<evidence type="ECO:0000313" key="2">
    <source>
        <dbReference type="EMBL" id="KAH0868331.1"/>
    </source>
</evidence>
<proteinExistence type="predicted"/>
<dbReference type="Proteomes" id="UP000824890">
    <property type="component" value="Unassembled WGS sequence"/>
</dbReference>
<sequence length="108" mass="11531">KLLKARESVQDSHGVRWRVPAPMALFLVIPFKSSIVLIRVVEAYTALASPIKFPDRGGFFSSVVTVKSPERGGSYRSIAAGFCPLNGPGRVGGRGEEGKESKSSGVAR</sequence>
<protein>
    <submittedName>
        <fullName evidence="2">Uncharacterized protein</fullName>
    </submittedName>
</protein>
<gene>
    <name evidence="2" type="ORF">HID58_075353</name>
</gene>
<accession>A0ABQ7YME8</accession>
<feature type="compositionally biased region" description="Basic and acidic residues" evidence="1">
    <location>
        <begin position="93"/>
        <end position="102"/>
    </location>
</feature>
<evidence type="ECO:0000313" key="3">
    <source>
        <dbReference type="Proteomes" id="UP000824890"/>
    </source>
</evidence>
<evidence type="ECO:0000256" key="1">
    <source>
        <dbReference type="SAM" id="MobiDB-lite"/>
    </source>
</evidence>
<keyword evidence="3" id="KW-1185">Reference proteome</keyword>
<feature type="non-terminal residue" evidence="2">
    <location>
        <position position="1"/>
    </location>
</feature>
<organism evidence="2 3">
    <name type="scientific">Brassica napus</name>
    <name type="common">Rape</name>
    <dbReference type="NCBI Taxonomy" id="3708"/>
    <lineage>
        <taxon>Eukaryota</taxon>
        <taxon>Viridiplantae</taxon>
        <taxon>Streptophyta</taxon>
        <taxon>Embryophyta</taxon>
        <taxon>Tracheophyta</taxon>
        <taxon>Spermatophyta</taxon>
        <taxon>Magnoliopsida</taxon>
        <taxon>eudicotyledons</taxon>
        <taxon>Gunneridae</taxon>
        <taxon>Pentapetalae</taxon>
        <taxon>rosids</taxon>
        <taxon>malvids</taxon>
        <taxon>Brassicales</taxon>
        <taxon>Brassicaceae</taxon>
        <taxon>Brassiceae</taxon>
        <taxon>Brassica</taxon>
    </lineage>
</organism>
<reference evidence="2 3" key="1">
    <citation type="submission" date="2021-05" db="EMBL/GenBank/DDBJ databases">
        <title>Genome Assembly of Synthetic Allotetraploid Brassica napus Reveals Homoeologous Exchanges between Subgenomes.</title>
        <authorList>
            <person name="Davis J.T."/>
        </authorList>
    </citation>
    <scope>NUCLEOTIDE SEQUENCE [LARGE SCALE GENOMIC DNA]</scope>
    <source>
        <strain evidence="3">cv. Da-Ae</strain>
        <tissue evidence="2">Seedling</tissue>
    </source>
</reference>
<feature type="region of interest" description="Disordered" evidence="1">
    <location>
        <begin position="86"/>
        <end position="108"/>
    </location>
</feature>
<dbReference type="EMBL" id="JAGKQM010000017">
    <property type="protein sequence ID" value="KAH0868331.1"/>
    <property type="molecule type" value="Genomic_DNA"/>
</dbReference>
<comment type="caution">
    <text evidence="2">The sequence shown here is derived from an EMBL/GenBank/DDBJ whole genome shotgun (WGS) entry which is preliminary data.</text>
</comment>
<name>A0ABQ7YME8_BRANA</name>